<dbReference type="AlphaFoldDB" id="A0A9P8UD13"/>
<dbReference type="InterPro" id="IPR036396">
    <property type="entry name" value="Cyt_P450_sf"/>
</dbReference>
<comment type="caution">
    <text evidence="1">The sequence shown here is derived from an EMBL/GenBank/DDBJ whole genome shotgun (WGS) entry which is preliminary data.</text>
</comment>
<sequence>MPGTKGRSPFPKTEIQQWKEDYTGVEVGQIHQKHRAVRRFLAPAFNSRVLKEQVPILYRHIDSLLRIIVNHTKTDGIQHVRDSFRSSYALSVQSNAFLTVFHQAGSVGTVHKVSAAGFFFTGWSLILSPTSWLWSCPQFSERTLI</sequence>
<evidence type="ECO:0000313" key="1">
    <source>
        <dbReference type="EMBL" id="KAH6647483.1"/>
    </source>
</evidence>
<dbReference type="Gene3D" id="1.10.630.10">
    <property type="entry name" value="Cytochrome P450"/>
    <property type="match status" value="1"/>
</dbReference>
<keyword evidence="2" id="KW-1185">Reference proteome</keyword>
<gene>
    <name evidence="1" type="ORF">BKA67DRAFT_388097</name>
</gene>
<dbReference type="GO" id="GO:0004497">
    <property type="term" value="F:monooxygenase activity"/>
    <property type="evidence" value="ECO:0007669"/>
    <property type="project" value="InterPro"/>
</dbReference>
<dbReference type="GeneID" id="70125491"/>
<name>A0A9P8UD13_9PEZI</name>
<reference evidence="1" key="1">
    <citation type="journal article" date="2021" name="Nat. Commun.">
        <title>Genetic determinants of endophytism in the Arabidopsis root mycobiome.</title>
        <authorList>
            <person name="Mesny F."/>
            <person name="Miyauchi S."/>
            <person name="Thiergart T."/>
            <person name="Pickel B."/>
            <person name="Atanasova L."/>
            <person name="Karlsson M."/>
            <person name="Huettel B."/>
            <person name="Barry K.W."/>
            <person name="Haridas S."/>
            <person name="Chen C."/>
            <person name="Bauer D."/>
            <person name="Andreopoulos W."/>
            <person name="Pangilinan J."/>
            <person name="LaButti K."/>
            <person name="Riley R."/>
            <person name="Lipzen A."/>
            <person name="Clum A."/>
            <person name="Drula E."/>
            <person name="Henrissat B."/>
            <person name="Kohler A."/>
            <person name="Grigoriev I.V."/>
            <person name="Martin F.M."/>
            <person name="Hacquard S."/>
        </authorList>
    </citation>
    <scope>NUCLEOTIDE SEQUENCE</scope>
    <source>
        <strain evidence="1">MPI-SDFR-AT-0073</strain>
    </source>
</reference>
<dbReference type="GO" id="GO:0016705">
    <property type="term" value="F:oxidoreductase activity, acting on paired donors, with incorporation or reduction of molecular oxygen"/>
    <property type="evidence" value="ECO:0007669"/>
    <property type="project" value="InterPro"/>
</dbReference>
<organism evidence="1 2">
    <name type="scientific">Truncatella angustata</name>
    <dbReference type="NCBI Taxonomy" id="152316"/>
    <lineage>
        <taxon>Eukaryota</taxon>
        <taxon>Fungi</taxon>
        <taxon>Dikarya</taxon>
        <taxon>Ascomycota</taxon>
        <taxon>Pezizomycotina</taxon>
        <taxon>Sordariomycetes</taxon>
        <taxon>Xylariomycetidae</taxon>
        <taxon>Amphisphaeriales</taxon>
        <taxon>Sporocadaceae</taxon>
        <taxon>Truncatella</taxon>
    </lineage>
</organism>
<dbReference type="RefSeq" id="XP_045953995.1">
    <property type="nucleotide sequence ID" value="XM_046096599.1"/>
</dbReference>
<proteinExistence type="predicted"/>
<dbReference type="Proteomes" id="UP000758603">
    <property type="component" value="Unassembled WGS sequence"/>
</dbReference>
<evidence type="ECO:0000313" key="2">
    <source>
        <dbReference type="Proteomes" id="UP000758603"/>
    </source>
</evidence>
<accession>A0A9P8UD13</accession>
<dbReference type="GO" id="GO:0020037">
    <property type="term" value="F:heme binding"/>
    <property type="evidence" value="ECO:0007669"/>
    <property type="project" value="InterPro"/>
</dbReference>
<dbReference type="SUPFAM" id="SSF48264">
    <property type="entry name" value="Cytochrome P450"/>
    <property type="match status" value="1"/>
</dbReference>
<protein>
    <submittedName>
        <fullName evidence="1">Uncharacterized protein</fullName>
    </submittedName>
</protein>
<dbReference type="GO" id="GO:0005506">
    <property type="term" value="F:iron ion binding"/>
    <property type="evidence" value="ECO:0007669"/>
    <property type="project" value="InterPro"/>
</dbReference>
<dbReference type="EMBL" id="JAGPXC010000008">
    <property type="protein sequence ID" value="KAH6647483.1"/>
    <property type="molecule type" value="Genomic_DNA"/>
</dbReference>